<reference evidence="1" key="3">
    <citation type="submission" date="2020-02" db="EMBL/GenBank/DDBJ databases">
        <authorList>
            <person name="Matsumoto Y."/>
            <person name="Motooka D."/>
            <person name="Nakamura S."/>
        </authorList>
    </citation>
    <scope>NUCLEOTIDE SEQUENCE</scope>
    <source>
        <strain evidence="1">JCM 18113</strain>
    </source>
</reference>
<protein>
    <submittedName>
        <fullName evidence="2">Uncharacterized protein</fullName>
    </submittedName>
</protein>
<reference evidence="2 3" key="1">
    <citation type="submission" date="2017-02" db="EMBL/GenBank/DDBJ databases">
        <title>The new phylogeny of genus Mycobacterium.</title>
        <authorList>
            <person name="Tortoli E."/>
            <person name="Trovato A."/>
            <person name="Cirillo D.M."/>
        </authorList>
    </citation>
    <scope>NUCLEOTIDE SEQUENCE [LARGE SCALE GENOMIC DNA]</scope>
    <source>
        <strain evidence="2 3">DSM 45255</strain>
    </source>
</reference>
<dbReference type="EMBL" id="AP022590">
    <property type="protein sequence ID" value="BBY36518.1"/>
    <property type="molecule type" value="Genomic_DNA"/>
</dbReference>
<dbReference type="Proteomes" id="UP000192760">
    <property type="component" value="Unassembled WGS sequence"/>
</dbReference>
<dbReference type="EMBL" id="MVHW01000009">
    <property type="protein sequence ID" value="ORB06355.1"/>
    <property type="molecule type" value="Genomic_DNA"/>
</dbReference>
<gene>
    <name evidence="2" type="ORF">BST30_10300</name>
    <name evidence="1" type="ORF">MMAN_06520</name>
</gene>
<evidence type="ECO:0000313" key="3">
    <source>
        <dbReference type="Proteomes" id="UP000192760"/>
    </source>
</evidence>
<organism evidence="2 3">
    <name type="scientific">Mycobacterium mantenii</name>
    <dbReference type="NCBI Taxonomy" id="560555"/>
    <lineage>
        <taxon>Bacteria</taxon>
        <taxon>Bacillati</taxon>
        <taxon>Actinomycetota</taxon>
        <taxon>Actinomycetes</taxon>
        <taxon>Mycobacteriales</taxon>
        <taxon>Mycobacteriaceae</taxon>
        <taxon>Mycobacterium</taxon>
        <taxon>Mycobacterium avium complex (MAC)</taxon>
    </lineage>
</organism>
<dbReference type="AlphaFoldDB" id="A0A1X0FXN0"/>
<evidence type="ECO:0000313" key="1">
    <source>
        <dbReference type="EMBL" id="BBY36518.1"/>
    </source>
</evidence>
<evidence type="ECO:0000313" key="4">
    <source>
        <dbReference type="Proteomes" id="UP000465812"/>
    </source>
</evidence>
<reference evidence="1 4" key="2">
    <citation type="journal article" date="2019" name="Emerg. Microbes Infect.">
        <title>Comprehensive subspecies identification of 175 nontuberculous mycobacteria species based on 7547 genomic profiles.</title>
        <authorList>
            <person name="Matsumoto Y."/>
            <person name="Kinjo T."/>
            <person name="Motooka D."/>
            <person name="Nabeya D."/>
            <person name="Jung N."/>
            <person name="Uechi K."/>
            <person name="Horii T."/>
            <person name="Iida T."/>
            <person name="Fujita J."/>
            <person name="Nakamura S."/>
        </authorList>
    </citation>
    <scope>NUCLEOTIDE SEQUENCE [LARGE SCALE GENOMIC DNA]</scope>
    <source>
        <strain evidence="1 4">JCM 18113</strain>
    </source>
</reference>
<proteinExistence type="predicted"/>
<sequence>MFERRFVLNATAAPTLDGMDLEKLVLDYVHENMPTDLQVPTGGSEEEAMQVVKKQFSDAGAFECSDGLARKIVQHARAKADDK</sequence>
<dbReference type="STRING" id="560555.BST30_10300"/>
<evidence type="ECO:0000313" key="2">
    <source>
        <dbReference type="EMBL" id="ORB06355.1"/>
    </source>
</evidence>
<name>A0A1X0FXN0_MYCNT</name>
<accession>A0A1X0FXN0</accession>
<dbReference type="Proteomes" id="UP000465812">
    <property type="component" value="Chromosome"/>
</dbReference>
<keyword evidence="4" id="KW-1185">Reference proteome</keyword>